<protein>
    <submittedName>
        <fullName evidence="5">Molecular chaperone HscC</fullName>
    </submittedName>
</protein>
<comment type="similarity">
    <text evidence="1 4">Belongs to the heat shock protein 70 family.</text>
</comment>
<evidence type="ECO:0000256" key="2">
    <source>
        <dbReference type="ARBA" id="ARBA00022741"/>
    </source>
</evidence>
<dbReference type="InterPro" id="IPR043129">
    <property type="entry name" value="ATPase_NBD"/>
</dbReference>
<dbReference type="Gene3D" id="3.90.640.10">
    <property type="entry name" value="Actin, Chain A, domain 4"/>
    <property type="match status" value="1"/>
</dbReference>
<dbReference type="OrthoDB" id="9766019at2"/>
<comment type="caution">
    <text evidence="5">The sequence shown here is derived from an EMBL/GenBank/DDBJ whole genome shotgun (WGS) entry which is preliminary data.</text>
</comment>
<dbReference type="PROSITE" id="PS00297">
    <property type="entry name" value="HSP70_1"/>
    <property type="match status" value="1"/>
</dbReference>
<sequence length="572" mass="62461">MIVGIDLGTTNSLVAVWKDGRAVLVPNAMGETLTPSCVSLDEDGTVLVGRAARERLQTHPERTAANFKRYMGSDKTLVLDGRAFRPEELSSLVLRALKADAEAFLGQPVEEAVITVPAYFSDAQRKATRAAGALAGLRVERLLNEPTAAALAYGLHQRDTETRFLVFDLGGGTFDVSILEMFEGVMEVRASAGDNFLGGEDFLQALLNLFFERVAPPASLRKDSRFMQRLVAAAERAKRALSEHPRATLSVEHEGQVLSMEVDEAMLEHACAALLKQLRLPVERALRDANLRSAMLDNIVLAGGATRMPMVRRLVTTMFGRFPAIDFNPDEVVALGAAIQAGLKAKDAALKEVVMTDVSPYSLGVAVSKRMPDGSSTHGHFDPIIERNTTVPVSRMKSYLPSAAGQLFIDLRIYQGESRMVRDNVHLGDLRIELPGGGPEESSVDVRFSYDVNGLLQVEATVPSTQKTFGVVIEGNPGLLTDEEIRERLAAMSELKIHPRDALENRTVLAQAERIYSQLRGAAREWLAEQILQFESGLATQDTRVAAQARARLEAQLAHLERTGAVLGDEER</sequence>
<gene>
    <name evidence="5" type="ORF">AX018_102269</name>
</gene>
<dbReference type="PROSITE" id="PS01036">
    <property type="entry name" value="HSP70_3"/>
    <property type="match status" value="1"/>
</dbReference>
<evidence type="ECO:0000256" key="1">
    <source>
        <dbReference type="ARBA" id="ARBA00007381"/>
    </source>
</evidence>
<dbReference type="SUPFAM" id="SSF100920">
    <property type="entry name" value="Heat shock protein 70kD (HSP70), peptide-binding domain"/>
    <property type="match status" value="1"/>
</dbReference>
<dbReference type="Pfam" id="PF00012">
    <property type="entry name" value="HSP70"/>
    <property type="match status" value="1"/>
</dbReference>
<reference evidence="5 6" key="1">
    <citation type="submission" date="2018-06" db="EMBL/GenBank/DDBJ databases">
        <title>Genomic Encyclopedia of Archaeal and Bacterial Type Strains, Phase II (KMG-II): from individual species to whole genera.</title>
        <authorList>
            <person name="Goeker M."/>
        </authorList>
    </citation>
    <scope>NUCLEOTIDE SEQUENCE [LARGE SCALE GENOMIC DNA]</scope>
    <source>
        <strain evidence="5 6">CFPB 3232</strain>
    </source>
</reference>
<name>A0A328Z3H9_9BURK</name>
<dbReference type="FunFam" id="3.30.420.40:FF:000144">
    <property type="entry name" value="Molecular chaperone HscC"/>
    <property type="match status" value="1"/>
</dbReference>
<evidence type="ECO:0000313" key="5">
    <source>
        <dbReference type="EMBL" id="RAR80711.1"/>
    </source>
</evidence>
<dbReference type="PROSITE" id="PS00329">
    <property type="entry name" value="HSP70_2"/>
    <property type="match status" value="1"/>
</dbReference>
<accession>A0A328Z3H9</accession>
<dbReference type="InterPro" id="IPR018181">
    <property type="entry name" value="Heat_shock_70_CS"/>
</dbReference>
<dbReference type="Gene3D" id="3.30.420.40">
    <property type="match status" value="2"/>
</dbReference>
<keyword evidence="3 4" id="KW-0067">ATP-binding</keyword>
<dbReference type="InterPro" id="IPR029047">
    <property type="entry name" value="HSP70_peptide-bd_sf"/>
</dbReference>
<dbReference type="SUPFAM" id="SSF53067">
    <property type="entry name" value="Actin-like ATPase domain"/>
    <property type="match status" value="2"/>
</dbReference>
<evidence type="ECO:0000256" key="3">
    <source>
        <dbReference type="ARBA" id="ARBA00022840"/>
    </source>
</evidence>
<dbReference type="InterPro" id="IPR013126">
    <property type="entry name" value="Hsp_70_fam"/>
</dbReference>
<dbReference type="AlphaFoldDB" id="A0A328Z3H9"/>
<dbReference type="GO" id="GO:0005524">
    <property type="term" value="F:ATP binding"/>
    <property type="evidence" value="ECO:0007669"/>
    <property type="project" value="UniProtKB-KW"/>
</dbReference>
<dbReference type="RefSeq" id="WP_111877630.1">
    <property type="nucleotide sequence ID" value="NZ_CBCSGC010000249.1"/>
</dbReference>
<dbReference type="Gene3D" id="2.60.34.10">
    <property type="entry name" value="Substrate Binding Domain Of DNAk, Chain A, domain 1"/>
    <property type="match status" value="1"/>
</dbReference>
<dbReference type="Proteomes" id="UP000248856">
    <property type="component" value="Unassembled WGS sequence"/>
</dbReference>
<proteinExistence type="inferred from homology"/>
<dbReference type="GO" id="GO:0140662">
    <property type="term" value="F:ATP-dependent protein folding chaperone"/>
    <property type="evidence" value="ECO:0007669"/>
    <property type="project" value="InterPro"/>
</dbReference>
<evidence type="ECO:0000313" key="6">
    <source>
        <dbReference type="Proteomes" id="UP000248856"/>
    </source>
</evidence>
<dbReference type="PRINTS" id="PR00301">
    <property type="entry name" value="HEATSHOCK70"/>
</dbReference>
<evidence type="ECO:0000256" key="4">
    <source>
        <dbReference type="RuleBase" id="RU003322"/>
    </source>
</evidence>
<keyword evidence="2 4" id="KW-0547">Nucleotide-binding</keyword>
<organism evidence="5 6">
    <name type="scientific">Paracidovorax anthurii</name>
    <dbReference type="NCBI Taxonomy" id="78229"/>
    <lineage>
        <taxon>Bacteria</taxon>
        <taxon>Pseudomonadati</taxon>
        <taxon>Pseudomonadota</taxon>
        <taxon>Betaproteobacteria</taxon>
        <taxon>Burkholderiales</taxon>
        <taxon>Comamonadaceae</taxon>
        <taxon>Paracidovorax</taxon>
    </lineage>
</organism>
<dbReference type="PANTHER" id="PTHR19375">
    <property type="entry name" value="HEAT SHOCK PROTEIN 70KDA"/>
    <property type="match status" value="1"/>
</dbReference>
<keyword evidence="6" id="KW-1185">Reference proteome</keyword>
<dbReference type="EMBL" id="QLTA01000022">
    <property type="protein sequence ID" value="RAR80711.1"/>
    <property type="molecule type" value="Genomic_DNA"/>
</dbReference>